<dbReference type="AlphaFoldDB" id="A0A6B8VSA0"/>
<dbReference type="EMBL" id="CP046452">
    <property type="protein sequence ID" value="QGU02507.1"/>
    <property type="molecule type" value="Genomic_DNA"/>
</dbReference>
<accession>A0A6B8VSA0</accession>
<gene>
    <name evidence="1" type="ORF">CKALI_08235</name>
</gene>
<name>A0A6B8VSA0_9CORY</name>
<proteinExistence type="predicted"/>
<keyword evidence="2" id="KW-1185">Reference proteome</keyword>
<dbReference type="RefSeq" id="WP_156192830.1">
    <property type="nucleotide sequence ID" value="NZ_CP046452.1"/>
</dbReference>
<reference evidence="2" key="1">
    <citation type="submission" date="2019-11" db="EMBL/GenBank/DDBJ databases">
        <title>Complete genome sequence of Corynebacterium kalinowskii 1959, a novel Corynebacterium species isolated from soil of a small paddock in Vilsendorf, Germany.</title>
        <authorList>
            <person name="Schaffert L."/>
            <person name="Ruwe M."/>
            <person name="Milse J."/>
            <person name="Hanuschka K."/>
            <person name="Ortseifen V."/>
            <person name="Droste J."/>
            <person name="Brandt D."/>
            <person name="Schlueter L."/>
            <person name="Kutter Y."/>
            <person name="Vinke S."/>
            <person name="Viehoefer P."/>
            <person name="Jacob L."/>
            <person name="Luebke N.-C."/>
            <person name="Schulte-Berndt E."/>
            <person name="Hain C."/>
            <person name="Linder M."/>
            <person name="Schmidt P."/>
            <person name="Wollenschlaeger L."/>
            <person name="Luttermann T."/>
            <person name="Thieme E."/>
            <person name="Hassa J."/>
            <person name="Haak M."/>
            <person name="Wittchen M."/>
            <person name="Mentz A."/>
            <person name="Persicke M."/>
            <person name="Busche T."/>
            <person name="Ruckert C."/>
        </authorList>
    </citation>
    <scope>NUCLEOTIDE SEQUENCE [LARGE SCALE GENOMIC DNA]</scope>
    <source>
        <strain evidence="2">1959</strain>
    </source>
</reference>
<protein>
    <submittedName>
        <fullName evidence="1">Uncharacterized protein</fullName>
    </submittedName>
</protein>
<dbReference type="Proteomes" id="UP000427071">
    <property type="component" value="Chromosome"/>
</dbReference>
<evidence type="ECO:0000313" key="2">
    <source>
        <dbReference type="Proteomes" id="UP000427071"/>
    </source>
</evidence>
<organism evidence="1 2">
    <name type="scientific">Corynebacterium kalinowskii</name>
    <dbReference type="NCBI Taxonomy" id="2675216"/>
    <lineage>
        <taxon>Bacteria</taxon>
        <taxon>Bacillati</taxon>
        <taxon>Actinomycetota</taxon>
        <taxon>Actinomycetes</taxon>
        <taxon>Mycobacteriales</taxon>
        <taxon>Corynebacteriaceae</taxon>
        <taxon>Corynebacterium</taxon>
    </lineage>
</organism>
<sequence length="115" mass="12738">MGGVGVVLALCQIVIPHAQGDHNGTVGPTRNLENLRSNLVWTVVLGERKFIDDLNLSFVSAPPSTKMTYNLINGIWVYDTNRGSIFTTSCALVLKPQVVERCLATLWTRTIFFMN</sequence>
<evidence type="ECO:0000313" key="1">
    <source>
        <dbReference type="EMBL" id="QGU02507.1"/>
    </source>
</evidence>
<dbReference type="KEGG" id="ckw:CKALI_08235"/>